<evidence type="ECO:0000313" key="3">
    <source>
        <dbReference type="Proteomes" id="UP000447434"/>
    </source>
</evidence>
<dbReference type="AlphaFoldDB" id="A0A6A4P943"/>
<evidence type="ECO:0000256" key="1">
    <source>
        <dbReference type="SAM" id="MobiDB-lite"/>
    </source>
</evidence>
<accession>A0A6A4P943</accession>
<organism evidence="2 3">
    <name type="scientific">Lupinus albus</name>
    <name type="common">White lupine</name>
    <name type="synonym">Lupinus termis</name>
    <dbReference type="NCBI Taxonomy" id="3870"/>
    <lineage>
        <taxon>Eukaryota</taxon>
        <taxon>Viridiplantae</taxon>
        <taxon>Streptophyta</taxon>
        <taxon>Embryophyta</taxon>
        <taxon>Tracheophyta</taxon>
        <taxon>Spermatophyta</taxon>
        <taxon>Magnoliopsida</taxon>
        <taxon>eudicotyledons</taxon>
        <taxon>Gunneridae</taxon>
        <taxon>Pentapetalae</taxon>
        <taxon>rosids</taxon>
        <taxon>fabids</taxon>
        <taxon>Fabales</taxon>
        <taxon>Fabaceae</taxon>
        <taxon>Papilionoideae</taxon>
        <taxon>50 kb inversion clade</taxon>
        <taxon>genistoids sensu lato</taxon>
        <taxon>core genistoids</taxon>
        <taxon>Genisteae</taxon>
        <taxon>Lupinus</taxon>
    </lineage>
</organism>
<dbReference type="Proteomes" id="UP000447434">
    <property type="component" value="Chromosome 17"/>
</dbReference>
<name>A0A6A4P943_LUPAL</name>
<gene>
    <name evidence="2" type="ORF">Lalb_Chr17g0348781</name>
</gene>
<feature type="compositionally biased region" description="Polar residues" evidence="1">
    <location>
        <begin position="48"/>
        <end position="76"/>
    </location>
</feature>
<feature type="region of interest" description="Disordered" evidence="1">
    <location>
        <begin position="45"/>
        <end position="83"/>
    </location>
</feature>
<keyword evidence="3" id="KW-1185">Reference proteome</keyword>
<reference evidence="3" key="1">
    <citation type="journal article" date="2020" name="Nat. Commun.">
        <title>Genome sequence of the cluster root forming white lupin.</title>
        <authorList>
            <person name="Hufnagel B."/>
            <person name="Marques A."/>
            <person name="Soriano A."/>
            <person name="Marques L."/>
            <person name="Divol F."/>
            <person name="Doumas P."/>
            <person name="Sallet E."/>
            <person name="Mancinotti D."/>
            <person name="Carrere S."/>
            <person name="Marande W."/>
            <person name="Arribat S."/>
            <person name="Keller J."/>
            <person name="Huneau C."/>
            <person name="Blein T."/>
            <person name="Aime D."/>
            <person name="Laguerre M."/>
            <person name="Taylor J."/>
            <person name="Schubert V."/>
            <person name="Nelson M."/>
            <person name="Geu-Flores F."/>
            <person name="Crespi M."/>
            <person name="Gallardo-Guerrero K."/>
            <person name="Delaux P.-M."/>
            <person name="Salse J."/>
            <person name="Berges H."/>
            <person name="Guyot R."/>
            <person name="Gouzy J."/>
            <person name="Peret B."/>
        </authorList>
    </citation>
    <scope>NUCLEOTIDE SEQUENCE [LARGE SCALE GENOMIC DNA]</scope>
    <source>
        <strain evidence="3">cv. Amiga</strain>
    </source>
</reference>
<proteinExistence type="predicted"/>
<protein>
    <submittedName>
        <fullName evidence="2">Uncharacterized protein</fullName>
    </submittedName>
</protein>
<dbReference type="EMBL" id="WOCE01000017">
    <property type="protein sequence ID" value="KAE9596389.1"/>
    <property type="molecule type" value="Genomic_DNA"/>
</dbReference>
<comment type="caution">
    <text evidence="2">The sequence shown here is derived from an EMBL/GenBank/DDBJ whole genome shotgun (WGS) entry which is preliminary data.</text>
</comment>
<sequence>MGISSAAENRPNGQGKILLSEFGNSQTQTSISNFRFVPSTAGLAYSGGMNQYGSRENRSDGPSLNHSSSYPPSQNIGRILTDP</sequence>
<evidence type="ECO:0000313" key="2">
    <source>
        <dbReference type="EMBL" id="KAE9596389.1"/>
    </source>
</evidence>